<reference evidence="1" key="2">
    <citation type="journal article" date="2021" name="PeerJ">
        <title>Extensive microbial diversity within the chicken gut microbiome revealed by metagenomics and culture.</title>
        <authorList>
            <person name="Gilroy R."/>
            <person name="Ravi A."/>
            <person name="Getino M."/>
            <person name="Pursley I."/>
            <person name="Horton D.L."/>
            <person name="Alikhan N.F."/>
            <person name="Baker D."/>
            <person name="Gharbi K."/>
            <person name="Hall N."/>
            <person name="Watson M."/>
            <person name="Adriaenssens E.M."/>
            <person name="Foster-Nyarko E."/>
            <person name="Jarju S."/>
            <person name="Secka A."/>
            <person name="Antonio M."/>
            <person name="Oren A."/>
            <person name="Chaudhuri R.R."/>
            <person name="La Ragione R."/>
            <person name="Hildebrand F."/>
            <person name="Pallen M.J."/>
        </authorList>
    </citation>
    <scope>NUCLEOTIDE SEQUENCE</scope>
    <source>
        <strain evidence="1">ChiGjej3B3-5194</strain>
    </source>
</reference>
<name>A0A9D1JX58_9PROT</name>
<protein>
    <submittedName>
        <fullName evidence="1">Uncharacterized protein</fullName>
    </submittedName>
</protein>
<evidence type="ECO:0000313" key="2">
    <source>
        <dbReference type="Proteomes" id="UP000886742"/>
    </source>
</evidence>
<sequence>MSDNKKTENVAKMRETKKKKNTYVVHFSALNNLEVFEYCDTTPMRVVTVNGKSVQNIDGWASMTQFPNPGAHNMVAAFKKLQPIMGEKLASTIVEYLDKDTYEPVAILFPTNEIMCRTDVVDFMKRLNHASRKDLNRQIQIRDRMMRKMFENNKQK</sequence>
<accession>A0A9D1JX58</accession>
<reference evidence="1" key="1">
    <citation type="submission" date="2020-10" db="EMBL/GenBank/DDBJ databases">
        <authorList>
            <person name="Gilroy R."/>
        </authorList>
    </citation>
    <scope>NUCLEOTIDE SEQUENCE</scope>
    <source>
        <strain evidence="1">ChiGjej3B3-5194</strain>
    </source>
</reference>
<dbReference type="EMBL" id="DVJI01000013">
    <property type="protein sequence ID" value="HIS71200.1"/>
    <property type="molecule type" value="Genomic_DNA"/>
</dbReference>
<comment type="caution">
    <text evidence="1">The sequence shown here is derived from an EMBL/GenBank/DDBJ whole genome shotgun (WGS) entry which is preliminary data.</text>
</comment>
<organism evidence="1 2">
    <name type="scientific">Candidatus Enterousia intestinigallinarum</name>
    <dbReference type="NCBI Taxonomy" id="2840790"/>
    <lineage>
        <taxon>Bacteria</taxon>
        <taxon>Pseudomonadati</taxon>
        <taxon>Pseudomonadota</taxon>
        <taxon>Alphaproteobacteria</taxon>
        <taxon>Candidatus Enterousia</taxon>
    </lineage>
</organism>
<gene>
    <name evidence="1" type="ORF">IAD02_04430</name>
</gene>
<dbReference type="Proteomes" id="UP000886742">
    <property type="component" value="Unassembled WGS sequence"/>
</dbReference>
<evidence type="ECO:0000313" key="1">
    <source>
        <dbReference type="EMBL" id="HIS71200.1"/>
    </source>
</evidence>
<dbReference type="AlphaFoldDB" id="A0A9D1JX58"/>
<proteinExistence type="predicted"/>